<evidence type="ECO:0000256" key="1">
    <source>
        <dbReference type="SAM" id="MobiDB-lite"/>
    </source>
</evidence>
<organism evidence="2 3">
    <name type="scientific">Rhynchosporium agropyri</name>
    <dbReference type="NCBI Taxonomy" id="914238"/>
    <lineage>
        <taxon>Eukaryota</taxon>
        <taxon>Fungi</taxon>
        <taxon>Dikarya</taxon>
        <taxon>Ascomycota</taxon>
        <taxon>Pezizomycotina</taxon>
        <taxon>Leotiomycetes</taxon>
        <taxon>Helotiales</taxon>
        <taxon>Ploettnerulaceae</taxon>
        <taxon>Rhynchosporium</taxon>
    </lineage>
</organism>
<dbReference type="EMBL" id="FJUX01000218">
    <property type="protein sequence ID" value="CZT13861.1"/>
    <property type="molecule type" value="Genomic_DNA"/>
</dbReference>
<protein>
    <submittedName>
        <fullName evidence="2">Uncharacterized protein</fullName>
    </submittedName>
</protein>
<name>A0A1E1LTP0_9HELO</name>
<feature type="region of interest" description="Disordered" evidence="1">
    <location>
        <begin position="174"/>
        <end position="206"/>
    </location>
</feature>
<dbReference type="Proteomes" id="UP000178912">
    <property type="component" value="Unassembled WGS sequence"/>
</dbReference>
<sequence>MHSVPEGSLRAGLARYPYKELSLIAASLLLPQTAFHILQLAMRYLVDFDVNNLLKTKRRILKPVEGPERATLTASAAPLITKSENQPEGARQVELMSTAEDPIQDHRVLSLTGNPWISYAKAVGRRLTVRHCMLEKDIPVGKERIEWQCRCGKVIKDDFVELQPGGIARYRDSIRQQSSTVDAESKRGPIPANLNPGEVGGSHIHE</sequence>
<dbReference type="AlphaFoldDB" id="A0A1E1LTP0"/>
<dbReference type="OrthoDB" id="9988102at2759"/>
<evidence type="ECO:0000313" key="2">
    <source>
        <dbReference type="EMBL" id="CZT13861.1"/>
    </source>
</evidence>
<reference evidence="3" key="1">
    <citation type="submission" date="2016-03" db="EMBL/GenBank/DDBJ databases">
        <authorList>
            <person name="Guldener U."/>
        </authorList>
    </citation>
    <scope>NUCLEOTIDE SEQUENCE [LARGE SCALE GENOMIC DNA]</scope>
    <source>
        <strain evidence="3">04CH-RAC-A.6.1</strain>
    </source>
</reference>
<proteinExistence type="predicted"/>
<keyword evidence="3" id="KW-1185">Reference proteome</keyword>
<accession>A0A1E1LTP0</accession>
<evidence type="ECO:0000313" key="3">
    <source>
        <dbReference type="Proteomes" id="UP000178912"/>
    </source>
</evidence>
<gene>
    <name evidence="2" type="ORF">RAG0_17354</name>
</gene>